<keyword evidence="1" id="KW-0808">Transferase</keyword>
<dbReference type="CDD" id="cd02440">
    <property type="entry name" value="AdoMet_MTases"/>
    <property type="match status" value="1"/>
</dbReference>
<gene>
    <name evidence="2" type="ORF">MECH1_V1_3069</name>
</gene>
<keyword evidence="2" id="KW-0489">Methyltransferase</keyword>
<reference evidence="2 3" key="1">
    <citation type="submission" date="2024-04" db="EMBL/GenBank/DDBJ databases">
        <authorList>
            <person name="Cremers G."/>
        </authorList>
    </citation>
    <scope>NUCLEOTIDE SEQUENCE [LARGE SCALE GENOMIC DNA]</scope>
    <source>
        <strain evidence="2">MeCH1-AG</strain>
    </source>
</reference>
<dbReference type="InterPro" id="IPR029063">
    <property type="entry name" value="SAM-dependent_MTases_sf"/>
</dbReference>
<keyword evidence="3" id="KW-1185">Reference proteome</keyword>
<sequence>MSPEIYEIMAQTEGEHWWFVGRRRILAGVIKDMGLAPSARILEIGAGTGGNLDMLRRFGQVEAVEMDDYARTMARQKSGIPVRKGQLPDGLPGDLGRFELVCLFDVLEHIEDDVAALERLRGLLQPRGRILLTVPAHNWLWSSHDVRLHHFRRYSGALLRRRCEAAGLGIVRLSYFNLWLSPLAVLARLAGRLAQQEGSLGEETPSAPINWAFRVLFSSEAALLRRFDLPFGISLLTILEAA</sequence>
<proteinExistence type="predicted"/>
<dbReference type="EMBL" id="OZ026884">
    <property type="protein sequence ID" value="CAL1241845.1"/>
    <property type="molecule type" value="Genomic_DNA"/>
</dbReference>
<accession>A0ABM9NMG5</accession>
<evidence type="ECO:0000256" key="1">
    <source>
        <dbReference type="ARBA" id="ARBA00022679"/>
    </source>
</evidence>
<name>A0ABM9NMG5_9GAMM</name>
<dbReference type="Proteomes" id="UP001497493">
    <property type="component" value="Chromosome"/>
</dbReference>
<dbReference type="PANTHER" id="PTHR43861:SF3">
    <property type="entry name" value="PUTATIVE (AFU_ORTHOLOGUE AFUA_2G14390)-RELATED"/>
    <property type="match status" value="1"/>
</dbReference>
<dbReference type="Pfam" id="PF13489">
    <property type="entry name" value="Methyltransf_23"/>
    <property type="match status" value="1"/>
</dbReference>
<dbReference type="RefSeq" id="WP_348758324.1">
    <property type="nucleotide sequence ID" value="NZ_OZ026884.1"/>
</dbReference>
<dbReference type="GO" id="GO:0032259">
    <property type="term" value="P:methylation"/>
    <property type="evidence" value="ECO:0007669"/>
    <property type="project" value="UniProtKB-KW"/>
</dbReference>
<dbReference type="SUPFAM" id="SSF53335">
    <property type="entry name" value="S-adenosyl-L-methionine-dependent methyltransferases"/>
    <property type="match status" value="1"/>
</dbReference>
<evidence type="ECO:0000313" key="3">
    <source>
        <dbReference type="Proteomes" id="UP001497493"/>
    </source>
</evidence>
<dbReference type="GO" id="GO:0008168">
    <property type="term" value="F:methyltransferase activity"/>
    <property type="evidence" value="ECO:0007669"/>
    <property type="project" value="UniProtKB-KW"/>
</dbReference>
<dbReference type="PANTHER" id="PTHR43861">
    <property type="entry name" value="TRANS-ACONITATE 2-METHYLTRANSFERASE-RELATED"/>
    <property type="match status" value="1"/>
</dbReference>
<organism evidence="2 3">
    <name type="scientific">Candidatus Methylocalor cossyra</name>
    <dbReference type="NCBI Taxonomy" id="3108543"/>
    <lineage>
        <taxon>Bacteria</taxon>
        <taxon>Pseudomonadati</taxon>
        <taxon>Pseudomonadota</taxon>
        <taxon>Gammaproteobacteria</taxon>
        <taxon>Methylococcales</taxon>
        <taxon>Methylococcaceae</taxon>
        <taxon>Candidatus Methylocalor</taxon>
    </lineage>
</organism>
<evidence type="ECO:0000313" key="2">
    <source>
        <dbReference type="EMBL" id="CAL1241845.1"/>
    </source>
</evidence>
<protein>
    <submittedName>
        <fullName evidence="2">Class I SAM-dependent methyltransferase</fullName>
    </submittedName>
</protein>
<dbReference type="Gene3D" id="3.40.50.150">
    <property type="entry name" value="Vaccinia Virus protein VP39"/>
    <property type="match status" value="1"/>
</dbReference>